<evidence type="ECO:0000256" key="7">
    <source>
        <dbReference type="ARBA" id="ARBA00022840"/>
    </source>
</evidence>
<dbReference type="InterPro" id="IPR036890">
    <property type="entry name" value="HATPase_C_sf"/>
</dbReference>
<sequence length="466" mass="48824">MSARRASGPVRALFGRTARLRWFHLLLGGALMMPCWLFAGVLLTPVTEDDVPLFTGTLASWFWVWAAALPVAAVTALAPVARPLSVAAARALCSVPATALEDGPARTWSARLRVSAWFSVHSGLGALVSGATLAVPPFASVVILTPFLPRLQGPMRVADSPPWILALLPVAGTGMLLALAVCAALTGRLLAALAPRLLGPTPADRLAASERRAAHLAERNRIARELHDSVGHALSAVTLQAGAARRVLDRDPAFVREALTAIEETTRRTVGELDAVLGLLREDRMDDTTGPGLEALDGLLAHSGLSVALSGDDLSAVPERLSREAYRIVQEGLTNVLRHSGNAPAHVEIRLRDAVAGGRPSATAPWWSLLFGGAAARRADATGEGQRAGDGRGGRELEITVENPLPASAPARRGGGRGLQGITERAALLGGRATAGSVPTGPGDAVWRLVVRLPLDRRDGTREGGR</sequence>
<comment type="catalytic activity">
    <reaction evidence="1">
        <text>ATP + protein L-histidine = ADP + protein N-phospho-L-histidine.</text>
        <dbReference type="EC" id="2.7.13.3"/>
    </reaction>
</comment>
<evidence type="ECO:0000313" key="12">
    <source>
        <dbReference type="Proteomes" id="UP001291653"/>
    </source>
</evidence>
<dbReference type="GO" id="GO:0016301">
    <property type="term" value="F:kinase activity"/>
    <property type="evidence" value="ECO:0007669"/>
    <property type="project" value="UniProtKB-KW"/>
</dbReference>
<evidence type="ECO:0000256" key="5">
    <source>
        <dbReference type="ARBA" id="ARBA00022741"/>
    </source>
</evidence>
<accession>A0ABQ5P7U0</accession>
<keyword evidence="12" id="KW-1185">Reference proteome</keyword>
<keyword evidence="9" id="KW-0812">Transmembrane</keyword>
<protein>
    <recommendedName>
        <fullName evidence="2">histidine kinase</fullName>
        <ecNumber evidence="2">2.7.13.3</ecNumber>
    </recommendedName>
</protein>
<dbReference type="Gene3D" id="3.30.565.10">
    <property type="entry name" value="Histidine kinase-like ATPase, C-terminal domain"/>
    <property type="match status" value="1"/>
</dbReference>
<keyword evidence="9" id="KW-1133">Transmembrane helix</keyword>
<evidence type="ECO:0000256" key="3">
    <source>
        <dbReference type="ARBA" id="ARBA00022553"/>
    </source>
</evidence>
<evidence type="ECO:0000256" key="9">
    <source>
        <dbReference type="SAM" id="Phobius"/>
    </source>
</evidence>
<dbReference type="EMBL" id="BSBI01000015">
    <property type="protein sequence ID" value="GLF98655.1"/>
    <property type="molecule type" value="Genomic_DNA"/>
</dbReference>
<feature type="transmembrane region" description="Helical" evidence="9">
    <location>
        <begin position="116"/>
        <end position="143"/>
    </location>
</feature>
<evidence type="ECO:0000256" key="2">
    <source>
        <dbReference type="ARBA" id="ARBA00012438"/>
    </source>
</evidence>
<reference evidence="11 12" key="1">
    <citation type="submission" date="2022-10" db="EMBL/GenBank/DDBJ databases">
        <title>Draft genome sequence of Streptomyces sp. YSPA8.</title>
        <authorList>
            <person name="Moriuchi R."/>
            <person name="Dohra H."/>
            <person name="Yamamura H."/>
            <person name="Kodani S."/>
        </authorList>
    </citation>
    <scope>NUCLEOTIDE SEQUENCE [LARGE SCALE GENOMIC DNA]</scope>
    <source>
        <strain evidence="11 12">YSPA8</strain>
    </source>
</reference>
<keyword evidence="7" id="KW-0067">ATP-binding</keyword>
<evidence type="ECO:0000259" key="10">
    <source>
        <dbReference type="Pfam" id="PF07730"/>
    </source>
</evidence>
<name>A0ABQ5P7U0_9ACTN</name>
<keyword evidence="9" id="KW-0472">Membrane</keyword>
<keyword evidence="3" id="KW-0597">Phosphoprotein</keyword>
<keyword evidence="5" id="KW-0547">Nucleotide-binding</keyword>
<dbReference type="Pfam" id="PF07730">
    <property type="entry name" value="HisKA_3"/>
    <property type="match status" value="1"/>
</dbReference>
<evidence type="ECO:0000256" key="1">
    <source>
        <dbReference type="ARBA" id="ARBA00000085"/>
    </source>
</evidence>
<feature type="transmembrane region" description="Helical" evidence="9">
    <location>
        <begin position="21"/>
        <end position="42"/>
    </location>
</feature>
<feature type="transmembrane region" description="Helical" evidence="9">
    <location>
        <begin position="62"/>
        <end position="81"/>
    </location>
</feature>
<keyword evidence="4" id="KW-0808">Transferase</keyword>
<dbReference type="Gene3D" id="1.20.5.1930">
    <property type="match status" value="1"/>
</dbReference>
<feature type="domain" description="Signal transduction histidine kinase subgroup 3 dimerisation and phosphoacceptor" evidence="10">
    <location>
        <begin position="218"/>
        <end position="283"/>
    </location>
</feature>
<proteinExistence type="predicted"/>
<dbReference type="PANTHER" id="PTHR24421:SF10">
    <property type="entry name" value="NITRATE_NITRITE SENSOR PROTEIN NARQ"/>
    <property type="match status" value="1"/>
</dbReference>
<evidence type="ECO:0000256" key="4">
    <source>
        <dbReference type="ARBA" id="ARBA00022679"/>
    </source>
</evidence>
<keyword evidence="6 11" id="KW-0418">Kinase</keyword>
<dbReference type="Proteomes" id="UP001291653">
    <property type="component" value="Unassembled WGS sequence"/>
</dbReference>
<dbReference type="InterPro" id="IPR011712">
    <property type="entry name" value="Sig_transdc_His_kin_sub3_dim/P"/>
</dbReference>
<organism evidence="11 12">
    <name type="scientific">Streptomyces yaizuensis</name>
    <dbReference type="NCBI Taxonomy" id="2989713"/>
    <lineage>
        <taxon>Bacteria</taxon>
        <taxon>Bacillati</taxon>
        <taxon>Actinomycetota</taxon>
        <taxon>Actinomycetes</taxon>
        <taxon>Kitasatosporales</taxon>
        <taxon>Streptomycetaceae</taxon>
        <taxon>Streptomyces</taxon>
    </lineage>
</organism>
<gene>
    <name evidence="11" type="ORF">SYYSPA8_30180</name>
</gene>
<feature type="transmembrane region" description="Helical" evidence="9">
    <location>
        <begin position="163"/>
        <end position="186"/>
    </location>
</feature>
<dbReference type="InterPro" id="IPR050482">
    <property type="entry name" value="Sensor_HK_TwoCompSys"/>
</dbReference>
<evidence type="ECO:0000256" key="6">
    <source>
        <dbReference type="ARBA" id="ARBA00022777"/>
    </source>
</evidence>
<dbReference type="PANTHER" id="PTHR24421">
    <property type="entry name" value="NITRATE/NITRITE SENSOR PROTEIN NARX-RELATED"/>
    <property type="match status" value="1"/>
</dbReference>
<evidence type="ECO:0000256" key="8">
    <source>
        <dbReference type="ARBA" id="ARBA00023012"/>
    </source>
</evidence>
<evidence type="ECO:0000313" key="11">
    <source>
        <dbReference type="EMBL" id="GLF98655.1"/>
    </source>
</evidence>
<dbReference type="EC" id="2.7.13.3" evidence="2"/>
<comment type="caution">
    <text evidence="11">The sequence shown here is derived from an EMBL/GenBank/DDBJ whole genome shotgun (WGS) entry which is preliminary data.</text>
</comment>
<keyword evidence="8" id="KW-0902">Two-component regulatory system</keyword>
<dbReference type="RefSeq" id="WP_323450623.1">
    <property type="nucleotide sequence ID" value="NZ_BSBI01000015.1"/>
</dbReference>